<keyword evidence="1" id="KW-0732">Signal</keyword>
<dbReference type="EMBL" id="VFOZ01000001">
    <property type="protein sequence ID" value="TQL99504.1"/>
    <property type="molecule type" value="Genomic_DNA"/>
</dbReference>
<reference evidence="2 3" key="1">
    <citation type="submission" date="2019-06" db="EMBL/GenBank/DDBJ databases">
        <title>Sequencing the genomes of 1000 actinobacteria strains.</title>
        <authorList>
            <person name="Klenk H.-P."/>
        </authorList>
    </citation>
    <scope>NUCLEOTIDE SEQUENCE [LARGE SCALE GENOMIC DNA]</scope>
    <source>
        <strain evidence="2 3">DSM 102200</strain>
    </source>
</reference>
<evidence type="ECO:0000313" key="2">
    <source>
        <dbReference type="EMBL" id="TQL99504.1"/>
    </source>
</evidence>
<proteinExistence type="predicted"/>
<evidence type="ECO:0000313" key="3">
    <source>
        <dbReference type="Proteomes" id="UP000316096"/>
    </source>
</evidence>
<feature type="signal peptide" evidence="1">
    <location>
        <begin position="1"/>
        <end position="24"/>
    </location>
</feature>
<comment type="caution">
    <text evidence="2">The sequence shown here is derived from an EMBL/GenBank/DDBJ whole genome shotgun (WGS) entry which is preliminary data.</text>
</comment>
<accession>A0A543CQZ1</accession>
<dbReference type="Proteomes" id="UP000316096">
    <property type="component" value="Unassembled WGS sequence"/>
</dbReference>
<evidence type="ECO:0000256" key="1">
    <source>
        <dbReference type="SAM" id="SignalP"/>
    </source>
</evidence>
<sequence length="143" mass="15579">MKRGSFILVLGFGASLGSAGVAHASVPPLGQVRVPGAYHAGARMHPQKIRLARRLHAALGHELTRMHVTFGVPTIQREAPRRLPHRRGAHVATYALDQLSRSSNVITSSPDGQSYTRVDTSAADLDVWTDRQGRVHQTFSDAR</sequence>
<dbReference type="AlphaFoldDB" id="A0A543CQZ1"/>
<gene>
    <name evidence="2" type="ORF">FB559_5190</name>
</gene>
<organism evidence="2 3">
    <name type="scientific">Actinoallomurus bryophytorum</name>
    <dbReference type="NCBI Taxonomy" id="1490222"/>
    <lineage>
        <taxon>Bacteria</taxon>
        <taxon>Bacillati</taxon>
        <taxon>Actinomycetota</taxon>
        <taxon>Actinomycetes</taxon>
        <taxon>Streptosporangiales</taxon>
        <taxon>Thermomonosporaceae</taxon>
        <taxon>Actinoallomurus</taxon>
    </lineage>
</organism>
<dbReference type="RefSeq" id="WP_141958341.1">
    <property type="nucleotide sequence ID" value="NZ_VFOZ01000001.1"/>
</dbReference>
<feature type="chain" id="PRO_5022185577" evidence="1">
    <location>
        <begin position="25"/>
        <end position="143"/>
    </location>
</feature>
<keyword evidence="3" id="KW-1185">Reference proteome</keyword>
<protein>
    <submittedName>
        <fullName evidence="2">Uncharacterized protein</fullName>
    </submittedName>
</protein>
<name>A0A543CQZ1_9ACTN</name>